<dbReference type="WBParaSite" id="Gr19_v10_g17300.t2">
    <property type="protein sequence ID" value="Gr19_v10_g17300.t2"/>
    <property type="gene ID" value="Gr19_v10_g17300"/>
</dbReference>
<feature type="compositionally biased region" description="Low complexity" evidence="1">
    <location>
        <begin position="94"/>
        <end position="106"/>
    </location>
</feature>
<feature type="region of interest" description="Disordered" evidence="1">
    <location>
        <begin position="389"/>
        <end position="425"/>
    </location>
</feature>
<evidence type="ECO:0000313" key="3">
    <source>
        <dbReference type="WBParaSite" id="Gr19_v10_g17300.t2"/>
    </source>
</evidence>
<feature type="region of interest" description="Disordered" evidence="1">
    <location>
        <begin position="131"/>
        <end position="174"/>
    </location>
</feature>
<keyword evidence="2" id="KW-1185">Reference proteome</keyword>
<organism evidence="2 3">
    <name type="scientific">Globodera rostochiensis</name>
    <name type="common">Golden nematode worm</name>
    <name type="synonym">Heterodera rostochiensis</name>
    <dbReference type="NCBI Taxonomy" id="31243"/>
    <lineage>
        <taxon>Eukaryota</taxon>
        <taxon>Metazoa</taxon>
        <taxon>Ecdysozoa</taxon>
        <taxon>Nematoda</taxon>
        <taxon>Chromadorea</taxon>
        <taxon>Rhabditida</taxon>
        <taxon>Tylenchina</taxon>
        <taxon>Tylenchomorpha</taxon>
        <taxon>Tylenchoidea</taxon>
        <taxon>Heteroderidae</taxon>
        <taxon>Heteroderinae</taxon>
        <taxon>Globodera</taxon>
    </lineage>
</organism>
<accession>A0A914HJW6</accession>
<protein>
    <submittedName>
        <fullName evidence="3">Membrane-associated protein</fullName>
    </submittedName>
</protein>
<sequence>MDIVTVPPTRCAAVCSKSRKMAANSPECSLGRRNFVRRVVVFAVLSICLLPIVPSAGDDTTGTAFTTAMPTSTPLYNQTVISQQNGSDNDPSRTARAADNATAVDAGSGGANGTAEDAMSTTIDWWSSMGTQSPLAQRDSPSANSSVSNSSAAMTAVSSSSSPNSTSLSSDNSTTTKNDAVPCFLHLFTLLIALFVNPVKIASFSKKSFLEMVTNESKQRTPPTEFLLNDATPPSPRLQITAFLMSAVPTIFEDGNGEICAFRQCFEALVGQLPTECEKMAKSNKMEKHRFVHAVMALANAGGVPGERMKTSHKAPLDPSEWERSRSLELDGFGLISRPAVVDGKGWDSFGSSQVDEDARRRRRRVDPIEEAVKVLRDTTAMLGQMLNDWRAGEGPPGNGEEDDDAIWPSRHRKGSATASPTTALDTEAPALFARLSPMPTAQTEKDFEVETRPCRTHGTPLSAIISFPSELRRYRMMEGPWEEIPEGATQ</sequence>
<evidence type="ECO:0000313" key="2">
    <source>
        <dbReference type="Proteomes" id="UP000887572"/>
    </source>
</evidence>
<dbReference type="Proteomes" id="UP000887572">
    <property type="component" value="Unplaced"/>
</dbReference>
<feature type="compositionally biased region" description="Low complexity" evidence="1">
    <location>
        <begin position="140"/>
        <end position="174"/>
    </location>
</feature>
<proteinExistence type="predicted"/>
<feature type="region of interest" description="Disordered" evidence="1">
    <location>
        <begin position="81"/>
        <end position="116"/>
    </location>
</feature>
<name>A0A914HJW6_GLORO</name>
<dbReference type="AlphaFoldDB" id="A0A914HJW6"/>
<reference evidence="3" key="1">
    <citation type="submission" date="2022-11" db="UniProtKB">
        <authorList>
            <consortium name="WormBaseParasite"/>
        </authorList>
    </citation>
    <scope>IDENTIFICATION</scope>
</reference>
<evidence type="ECO:0000256" key="1">
    <source>
        <dbReference type="SAM" id="MobiDB-lite"/>
    </source>
</evidence>